<accession>A0A9N7VSU4</accession>
<organism evidence="1 2">
    <name type="scientific">Pleuronectes platessa</name>
    <name type="common">European plaice</name>
    <dbReference type="NCBI Taxonomy" id="8262"/>
    <lineage>
        <taxon>Eukaryota</taxon>
        <taxon>Metazoa</taxon>
        <taxon>Chordata</taxon>
        <taxon>Craniata</taxon>
        <taxon>Vertebrata</taxon>
        <taxon>Euteleostomi</taxon>
        <taxon>Actinopterygii</taxon>
        <taxon>Neopterygii</taxon>
        <taxon>Teleostei</taxon>
        <taxon>Neoteleostei</taxon>
        <taxon>Acanthomorphata</taxon>
        <taxon>Carangaria</taxon>
        <taxon>Pleuronectiformes</taxon>
        <taxon>Pleuronectoidei</taxon>
        <taxon>Pleuronectidae</taxon>
        <taxon>Pleuronectes</taxon>
    </lineage>
</organism>
<reference evidence="1" key="1">
    <citation type="submission" date="2020-03" db="EMBL/GenBank/DDBJ databases">
        <authorList>
            <person name="Weist P."/>
        </authorList>
    </citation>
    <scope>NUCLEOTIDE SEQUENCE</scope>
</reference>
<keyword evidence="2" id="KW-1185">Reference proteome</keyword>
<name>A0A9N7VSU4_PLEPL</name>
<protein>
    <submittedName>
        <fullName evidence="1">Uncharacterized protein</fullName>
    </submittedName>
</protein>
<gene>
    <name evidence="1" type="ORF">PLEPLA_LOCUS42394</name>
</gene>
<dbReference type="Proteomes" id="UP001153269">
    <property type="component" value="Unassembled WGS sequence"/>
</dbReference>
<proteinExistence type="predicted"/>
<comment type="caution">
    <text evidence="1">The sequence shown here is derived from an EMBL/GenBank/DDBJ whole genome shotgun (WGS) entry which is preliminary data.</text>
</comment>
<dbReference type="AlphaFoldDB" id="A0A9N7VSU4"/>
<dbReference type="EMBL" id="CADEAL010004220">
    <property type="protein sequence ID" value="CAB1454628.1"/>
    <property type="molecule type" value="Genomic_DNA"/>
</dbReference>
<sequence length="78" mass="9166">MGLIERLCTKECRLKQASLFHLQRYTESSGWILVELGGRMRWISGEPFNSWKLLNRFPPNLGGSLWFRRSSFNQKMSS</sequence>
<evidence type="ECO:0000313" key="2">
    <source>
        <dbReference type="Proteomes" id="UP001153269"/>
    </source>
</evidence>
<evidence type="ECO:0000313" key="1">
    <source>
        <dbReference type="EMBL" id="CAB1454628.1"/>
    </source>
</evidence>